<name>A0ABX3YRJ2_9ACTN</name>
<keyword evidence="2" id="KW-1185">Reference proteome</keyword>
<organism evidence="1 2">
    <name type="scientific">Streptomyces pharetrae CZA14</name>
    <dbReference type="NCBI Taxonomy" id="1144883"/>
    <lineage>
        <taxon>Bacteria</taxon>
        <taxon>Bacillati</taxon>
        <taxon>Actinomycetota</taxon>
        <taxon>Actinomycetes</taxon>
        <taxon>Kitasatosporales</taxon>
        <taxon>Streptomycetaceae</taxon>
        <taxon>Streptomyces</taxon>
    </lineage>
</organism>
<protein>
    <recommendedName>
        <fullName evidence="3">Plastocyanin-like domain-containing protein</fullName>
    </recommendedName>
</protein>
<accession>A0ABX3YRJ2</accession>
<gene>
    <name evidence="1" type="ORF">OQI_03395</name>
</gene>
<reference evidence="1 2" key="1">
    <citation type="submission" date="2016-12" db="EMBL/GenBank/DDBJ databases">
        <title>Genome Mining:The Detection of Biosynthetic Gene Clusters to Aid in the Expression of Curamycin A produced by Streptomyces sp. strain CZA14.</title>
        <authorList>
            <person name="Durrell K.A."/>
            <person name="Kirby B.M."/>
            <person name="Khan W."/>
            <person name="Mthethwa T."/>
            <person name="Le Roes-Hill M."/>
        </authorList>
    </citation>
    <scope>NUCLEOTIDE SEQUENCE [LARGE SCALE GENOMIC DNA]</scope>
    <source>
        <strain evidence="1 2">CZA14</strain>
    </source>
</reference>
<sequence>MASVARWERAFRTWHFSVSYNQLLLRSLSDDASPARVDVLFSNVHFLHMPTSLARLDIHKGEGSHPPGVEVPAGVRGEWFTINAGEGYVYATHCQWHEDEGNAMTPSRFGPLKRTD</sequence>
<comment type="caution">
    <text evidence="1">The sequence shown here is derived from an EMBL/GenBank/DDBJ whole genome shotgun (WGS) entry which is preliminary data.</text>
</comment>
<dbReference type="EMBL" id="MRYD01000009">
    <property type="protein sequence ID" value="OSZ61768.1"/>
    <property type="molecule type" value="Genomic_DNA"/>
</dbReference>
<evidence type="ECO:0000313" key="1">
    <source>
        <dbReference type="EMBL" id="OSZ61768.1"/>
    </source>
</evidence>
<proteinExistence type="predicted"/>
<evidence type="ECO:0000313" key="2">
    <source>
        <dbReference type="Proteomes" id="UP000194266"/>
    </source>
</evidence>
<dbReference type="Proteomes" id="UP000194266">
    <property type="component" value="Unassembled WGS sequence"/>
</dbReference>
<evidence type="ECO:0008006" key="3">
    <source>
        <dbReference type="Google" id="ProtNLM"/>
    </source>
</evidence>